<reference evidence="3 4" key="1">
    <citation type="submission" date="2019-10" db="EMBL/GenBank/DDBJ databases">
        <authorList>
            <person name="Karimi E."/>
        </authorList>
    </citation>
    <scope>NUCLEOTIDE SEQUENCE [LARGE SCALE GENOMIC DNA]</scope>
    <source>
        <strain evidence="3">Sphingobacterium sp. 8BC</strain>
    </source>
</reference>
<dbReference type="InterPro" id="IPR002347">
    <property type="entry name" value="SDR_fam"/>
</dbReference>
<comment type="similarity">
    <text evidence="1">Belongs to the short-chain dehydrogenases/reductases (SDR) family.</text>
</comment>
<dbReference type="SUPFAM" id="SSF51735">
    <property type="entry name" value="NAD(P)-binding Rossmann-fold domains"/>
    <property type="match status" value="1"/>
</dbReference>
<dbReference type="PANTHER" id="PTHR43639:SF1">
    <property type="entry name" value="SHORT-CHAIN DEHYDROGENASE_REDUCTASE FAMILY PROTEIN"/>
    <property type="match status" value="1"/>
</dbReference>
<dbReference type="FunFam" id="3.40.50.720:FF:000084">
    <property type="entry name" value="Short-chain dehydrogenase reductase"/>
    <property type="match status" value="1"/>
</dbReference>
<dbReference type="GO" id="GO:0016491">
    <property type="term" value="F:oxidoreductase activity"/>
    <property type="evidence" value="ECO:0007669"/>
    <property type="project" value="UniProtKB-KW"/>
</dbReference>
<dbReference type="NCBIfam" id="NF005559">
    <property type="entry name" value="PRK07231.1"/>
    <property type="match status" value="1"/>
</dbReference>
<dbReference type="EMBL" id="CABWMV010000006">
    <property type="protein sequence ID" value="VXC55712.1"/>
    <property type="molecule type" value="Genomic_DNA"/>
</dbReference>
<dbReference type="PANTHER" id="PTHR43639">
    <property type="entry name" value="OXIDOREDUCTASE, SHORT-CHAIN DEHYDROGENASE/REDUCTASE FAMILY (AFU_ORTHOLOGUE AFUA_5G02870)"/>
    <property type="match status" value="1"/>
</dbReference>
<organism evidence="3 4">
    <name type="scientific">Sphingobacterium multivorum</name>
    <dbReference type="NCBI Taxonomy" id="28454"/>
    <lineage>
        <taxon>Bacteria</taxon>
        <taxon>Pseudomonadati</taxon>
        <taxon>Bacteroidota</taxon>
        <taxon>Sphingobacteriia</taxon>
        <taxon>Sphingobacteriales</taxon>
        <taxon>Sphingobacteriaceae</taxon>
        <taxon>Sphingobacterium</taxon>
    </lineage>
</organism>
<sequence>MRLNNKVAIITGAASGMGEAMAYSFAKEGAKVVATDIQKEKLETIVQKIKSDGGDAIALVHNVSKREDWFEKVLPETISVFGKLDILINNAGISVAVPFEDQTEDTWKKAYDININSVMLGMQAALPHLKERGGSIVNISSIAALTGMSGPGVYTASKGGVSAITRAAAVDFGPFGIRVNAINPGYILTPMSEVFLNSPDYQAYFLGIIPMKKLGMTEDISNAALFLASEEAKYITGVNLPVDGGTTIK</sequence>
<evidence type="ECO:0000313" key="4">
    <source>
        <dbReference type="Proteomes" id="UP000432350"/>
    </source>
</evidence>
<dbReference type="PRINTS" id="PR00081">
    <property type="entry name" value="GDHRDH"/>
</dbReference>
<evidence type="ECO:0000256" key="2">
    <source>
        <dbReference type="ARBA" id="ARBA00023002"/>
    </source>
</evidence>
<dbReference type="RefSeq" id="WP_159333319.1">
    <property type="nucleotide sequence ID" value="NZ_LR733857.1"/>
</dbReference>
<name>A0A653ZKA9_SPHMU</name>
<evidence type="ECO:0000313" key="3">
    <source>
        <dbReference type="EMBL" id="VXC55712.1"/>
    </source>
</evidence>
<protein>
    <submittedName>
        <fullName evidence="3">2,5-dichloro-2,5-cyclohexadiene-1,4-diol dehydrogenase LinX</fullName>
        <ecNumber evidence="3">1.1.1.-</ecNumber>
    </submittedName>
</protein>
<dbReference type="PRINTS" id="PR00080">
    <property type="entry name" value="SDRFAMILY"/>
</dbReference>
<accession>A0A653ZKA9</accession>
<dbReference type="InterPro" id="IPR036291">
    <property type="entry name" value="NAD(P)-bd_dom_sf"/>
</dbReference>
<dbReference type="EC" id="1.1.1.-" evidence="3"/>
<dbReference type="Gene3D" id="3.40.50.720">
    <property type="entry name" value="NAD(P)-binding Rossmann-like Domain"/>
    <property type="match status" value="1"/>
</dbReference>
<keyword evidence="2 3" id="KW-0560">Oxidoreductase</keyword>
<proteinExistence type="inferred from homology"/>
<dbReference type="Pfam" id="PF13561">
    <property type="entry name" value="adh_short_C2"/>
    <property type="match status" value="1"/>
</dbReference>
<evidence type="ECO:0000256" key="1">
    <source>
        <dbReference type="ARBA" id="ARBA00006484"/>
    </source>
</evidence>
<dbReference type="CDD" id="cd05233">
    <property type="entry name" value="SDR_c"/>
    <property type="match status" value="1"/>
</dbReference>
<dbReference type="AlphaFoldDB" id="A0A653ZKA9"/>
<gene>
    <name evidence="3" type="primary">linX</name>
    <name evidence="3" type="ORF">SPHINGO8BC_140211</name>
</gene>
<dbReference type="Proteomes" id="UP000432350">
    <property type="component" value="Unassembled WGS sequence"/>
</dbReference>